<feature type="transmembrane region" description="Helical" evidence="1">
    <location>
        <begin position="69"/>
        <end position="89"/>
    </location>
</feature>
<keyword evidence="1" id="KW-0812">Transmembrane</keyword>
<feature type="transmembrane region" description="Helical" evidence="1">
    <location>
        <begin position="46"/>
        <end position="63"/>
    </location>
</feature>
<name>A0A1F5V2S2_FRAXR</name>
<organism evidence="2 3">
    <name type="scientific">Fraserbacteria sp. (strain RBG_16_55_9)</name>
    <dbReference type="NCBI Taxonomy" id="1817864"/>
    <lineage>
        <taxon>Bacteria</taxon>
        <taxon>Candidatus Fraseribacteriota</taxon>
    </lineage>
</organism>
<feature type="transmembrane region" description="Helical" evidence="1">
    <location>
        <begin position="171"/>
        <end position="197"/>
    </location>
</feature>
<dbReference type="EMBL" id="MFGX01000009">
    <property type="protein sequence ID" value="OGF57588.1"/>
    <property type="molecule type" value="Genomic_DNA"/>
</dbReference>
<accession>A0A1F5V2S2</accession>
<protein>
    <submittedName>
        <fullName evidence="2">Uncharacterized protein</fullName>
    </submittedName>
</protein>
<dbReference type="AlphaFoldDB" id="A0A1F5V2S2"/>
<evidence type="ECO:0000256" key="1">
    <source>
        <dbReference type="SAM" id="Phobius"/>
    </source>
</evidence>
<dbReference type="Proteomes" id="UP000179157">
    <property type="component" value="Unassembled WGS sequence"/>
</dbReference>
<evidence type="ECO:0000313" key="2">
    <source>
        <dbReference type="EMBL" id="OGF57588.1"/>
    </source>
</evidence>
<gene>
    <name evidence="2" type="ORF">A2Z21_06135</name>
</gene>
<sequence length="215" mass="24781">MNTGNEPFLTSIEKLWQEYRVFRAMLQEYGTLRNEIIRCIKHQHRVLVVESAAILGAVVAMAIKDNLVQGVIFIGIPPVFIVLTSLWVIEQSRMMRAGNYLQCLEVLINRELGKPHLFWENWLRQSRPRISAYHYLAQTIGVFGILIVMDIIGIVGMLWTSDRILPGQIGITLFTILAVIYISTSIFVIVLVFLTLVHKQQPIEEFMTSREKIRR</sequence>
<keyword evidence="1" id="KW-1133">Transmembrane helix</keyword>
<reference evidence="2 3" key="1">
    <citation type="journal article" date="2016" name="Nat. Commun.">
        <title>Thousands of microbial genomes shed light on interconnected biogeochemical processes in an aquifer system.</title>
        <authorList>
            <person name="Anantharaman K."/>
            <person name="Brown C.T."/>
            <person name="Hug L.A."/>
            <person name="Sharon I."/>
            <person name="Castelle C.J."/>
            <person name="Probst A.J."/>
            <person name="Thomas B.C."/>
            <person name="Singh A."/>
            <person name="Wilkins M.J."/>
            <person name="Karaoz U."/>
            <person name="Brodie E.L."/>
            <person name="Williams K.H."/>
            <person name="Hubbard S.S."/>
            <person name="Banfield J.F."/>
        </authorList>
    </citation>
    <scope>NUCLEOTIDE SEQUENCE [LARGE SCALE GENOMIC DNA]</scope>
    <source>
        <strain evidence="3">RBG_16_55_9</strain>
    </source>
</reference>
<proteinExistence type="predicted"/>
<evidence type="ECO:0000313" key="3">
    <source>
        <dbReference type="Proteomes" id="UP000179157"/>
    </source>
</evidence>
<keyword evidence="1" id="KW-0472">Membrane</keyword>
<feature type="transmembrane region" description="Helical" evidence="1">
    <location>
        <begin position="133"/>
        <end position="159"/>
    </location>
</feature>
<comment type="caution">
    <text evidence="2">The sequence shown here is derived from an EMBL/GenBank/DDBJ whole genome shotgun (WGS) entry which is preliminary data.</text>
</comment>